<dbReference type="SMART" id="SM00387">
    <property type="entry name" value="HATPase_c"/>
    <property type="match status" value="1"/>
</dbReference>
<organism evidence="11 12">
    <name type="scientific">Streptantibioticus rubrisoli</name>
    <dbReference type="NCBI Taxonomy" id="1387313"/>
    <lineage>
        <taxon>Bacteria</taxon>
        <taxon>Bacillati</taxon>
        <taxon>Actinomycetota</taxon>
        <taxon>Actinomycetes</taxon>
        <taxon>Kitasatosporales</taxon>
        <taxon>Streptomycetaceae</taxon>
        <taxon>Streptantibioticus</taxon>
    </lineage>
</organism>
<dbReference type="Pfam" id="PF02518">
    <property type="entry name" value="HATPase_c"/>
    <property type="match status" value="1"/>
</dbReference>
<keyword evidence="6 11" id="KW-0418">Kinase</keyword>
<dbReference type="EC" id="2.7.13.3" evidence="2"/>
<feature type="transmembrane region" description="Helical" evidence="9">
    <location>
        <begin position="123"/>
        <end position="148"/>
    </location>
</feature>
<comment type="caution">
    <text evidence="11">The sequence shown here is derived from an EMBL/GenBank/DDBJ whole genome shotgun (WGS) entry which is preliminary data.</text>
</comment>
<evidence type="ECO:0000256" key="8">
    <source>
        <dbReference type="ARBA" id="ARBA00023012"/>
    </source>
</evidence>
<keyword evidence="8" id="KW-0902">Two-component regulatory system</keyword>
<accession>A0ABT1PDF4</accession>
<proteinExistence type="predicted"/>
<evidence type="ECO:0000256" key="5">
    <source>
        <dbReference type="ARBA" id="ARBA00022741"/>
    </source>
</evidence>
<dbReference type="InterPro" id="IPR036890">
    <property type="entry name" value="HATPase_C_sf"/>
</dbReference>
<dbReference type="EMBL" id="JANFNH010000015">
    <property type="protein sequence ID" value="MCQ4043406.1"/>
    <property type="molecule type" value="Genomic_DNA"/>
</dbReference>
<keyword evidence="4" id="KW-0808">Transferase</keyword>
<keyword evidence="7" id="KW-0067">ATP-binding</keyword>
<keyword evidence="5" id="KW-0547">Nucleotide-binding</keyword>
<feature type="domain" description="Histidine kinase/HSP90-like ATPase" evidence="10">
    <location>
        <begin position="321"/>
        <end position="415"/>
    </location>
</feature>
<dbReference type="Proteomes" id="UP001206206">
    <property type="component" value="Unassembled WGS sequence"/>
</dbReference>
<keyword evidence="3" id="KW-0597">Phosphoprotein</keyword>
<evidence type="ECO:0000256" key="1">
    <source>
        <dbReference type="ARBA" id="ARBA00000085"/>
    </source>
</evidence>
<keyword evidence="9" id="KW-0472">Membrane</keyword>
<dbReference type="InterPro" id="IPR050482">
    <property type="entry name" value="Sensor_HK_TwoCompSys"/>
</dbReference>
<dbReference type="Pfam" id="PF07730">
    <property type="entry name" value="HisKA_3"/>
    <property type="match status" value="1"/>
</dbReference>
<name>A0ABT1PDF4_9ACTN</name>
<keyword evidence="12" id="KW-1185">Reference proteome</keyword>
<evidence type="ECO:0000256" key="9">
    <source>
        <dbReference type="SAM" id="Phobius"/>
    </source>
</evidence>
<dbReference type="InterPro" id="IPR003594">
    <property type="entry name" value="HATPase_dom"/>
</dbReference>
<dbReference type="SUPFAM" id="SSF55874">
    <property type="entry name" value="ATPase domain of HSP90 chaperone/DNA topoisomerase II/histidine kinase"/>
    <property type="match status" value="1"/>
</dbReference>
<evidence type="ECO:0000259" key="10">
    <source>
        <dbReference type="SMART" id="SM00387"/>
    </source>
</evidence>
<feature type="transmembrane region" description="Helical" evidence="9">
    <location>
        <begin position="47"/>
        <end position="67"/>
    </location>
</feature>
<protein>
    <recommendedName>
        <fullName evidence="2">histidine kinase</fullName>
        <ecNumber evidence="2">2.7.13.3</ecNumber>
    </recommendedName>
</protein>
<dbReference type="Gene3D" id="3.30.565.10">
    <property type="entry name" value="Histidine kinase-like ATPase, C-terminal domain"/>
    <property type="match status" value="1"/>
</dbReference>
<evidence type="ECO:0000313" key="11">
    <source>
        <dbReference type="EMBL" id="MCQ4043406.1"/>
    </source>
</evidence>
<dbReference type="PANTHER" id="PTHR24421">
    <property type="entry name" value="NITRATE/NITRITE SENSOR PROTEIN NARX-RELATED"/>
    <property type="match status" value="1"/>
</dbReference>
<feature type="transmembrane region" description="Helical" evidence="9">
    <location>
        <begin position="95"/>
        <end position="111"/>
    </location>
</feature>
<reference evidence="11 12" key="1">
    <citation type="submission" date="2022-06" db="EMBL/GenBank/DDBJ databases">
        <title>Draft genome sequence of type strain Streptomyces rubrisoli DSM 42083.</title>
        <authorList>
            <person name="Duangmal K."/>
            <person name="Klaysubun C."/>
        </authorList>
    </citation>
    <scope>NUCLEOTIDE SEQUENCE [LARGE SCALE GENOMIC DNA]</scope>
    <source>
        <strain evidence="11 12">DSM 42083</strain>
    </source>
</reference>
<keyword evidence="9" id="KW-1133">Transmembrane helix</keyword>
<evidence type="ECO:0000256" key="6">
    <source>
        <dbReference type="ARBA" id="ARBA00022777"/>
    </source>
</evidence>
<dbReference type="PANTHER" id="PTHR24421:SF10">
    <property type="entry name" value="NITRATE_NITRITE SENSOR PROTEIN NARQ"/>
    <property type="match status" value="1"/>
</dbReference>
<gene>
    <name evidence="11" type="ORF">NON19_15570</name>
</gene>
<sequence>MVRTMRPTTSPQRVSRSRRASKLDMLTGMALASVVEHDWPRNVSERITVWLPPVATALLVIADAMWLHDGRQKIYSTAIGLAASGALFWRKSRPLLVLALTLAATGAFVAMEGRVFPVAIQLVIAVYTIGGVCTFRQTLIITSLATGLVFSEAELISHVPQLQLEDGLQFGGIAAAASIGIALANHQRYRQEHLQRAAERRASDELRMVHEERLRIARELHDSLGHSIAVINVQSGAAIHALNKRPEIAKDTLSNIHRVSAVALEELRATLRVLKRENLGALAADQQKSIHDLPELIENARRAGLPVECVMTGPLCDVPAAAGFAIYRLVQEALTNVIKHAGPVRRVRVELAFTAGRVIVEVTDDGNGPERLEGFGTRGGLAGMRQRIEAVGGRLEVGAAAERGFRVRAEIPMEAT</sequence>
<keyword evidence="9" id="KW-0812">Transmembrane</keyword>
<dbReference type="InterPro" id="IPR011712">
    <property type="entry name" value="Sig_transdc_His_kin_sub3_dim/P"/>
</dbReference>
<evidence type="ECO:0000256" key="4">
    <source>
        <dbReference type="ARBA" id="ARBA00022679"/>
    </source>
</evidence>
<evidence type="ECO:0000256" key="3">
    <source>
        <dbReference type="ARBA" id="ARBA00022553"/>
    </source>
</evidence>
<comment type="catalytic activity">
    <reaction evidence="1">
        <text>ATP + protein L-histidine = ADP + protein N-phospho-L-histidine.</text>
        <dbReference type="EC" id="2.7.13.3"/>
    </reaction>
</comment>
<dbReference type="GO" id="GO:0016301">
    <property type="term" value="F:kinase activity"/>
    <property type="evidence" value="ECO:0007669"/>
    <property type="project" value="UniProtKB-KW"/>
</dbReference>
<dbReference type="Gene3D" id="1.20.5.1930">
    <property type="match status" value="1"/>
</dbReference>
<evidence type="ECO:0000313" key="12">
    <source>
        <dbReference type="Proteomes" id="UP001206206"/>
    </source>
</evidence>
<evidence type="ECO:0000256" key="2">
    <source>
        <dbReference type="ARBA" id="ARBA00012438"/>
    </source>
</evidence>
<dbReference type="RefSeq" id="WP_255928483.1">
    <property type="nucleotide sequence ID" value="NZ_JANFNH010000015.1"/>
</dbReference>
<evidence type="ECO:0000256" key="7">
    <source>
        <dbReference type="ARBA" id="ARBA00022840"/>
    </source>
</evidence>
<dbReference type="CDD" id="cd16917">
    <property type="entry name" value="HATPase_UhpB-NarQ-NarX-like"/>
    <property type="match status" value="1"/>
</dbReference>